<dbReference type="AlphaFoldDB" id="A0A4R4MBF2"/>
<sequence length="210" mass="22790">MGTPQAEGGDAHGEPRPGLGLSVEQRPTLVRTYEGNGSGEEYDYDPDNVEEAYSDHIHFHRNGDYPAEPPAPPSKEEFGDLLARNRVDPGTAKGESFIKVDAYEEPGTGKALPTSPVEQLRRDLERLQGETGGQSLKVRLQLAALTDRELGTWQAAADFKMTTDKAQSTLTSAVDRVYQVYSAVMQALDDTVRTAKNADRAAAGDLGRLT</sequence>
<proteinExistence type="predicted"/>
<protein>
    <submittedName>
        <fullName evidence="2">Uncharacterized protein</fullName>
    </submittedName>
</protein>
<reference evidence="2 3" key="1">
    <citation type="submission" date="2019-02" db="EMBL/GenBank/DDBJ databases">
        <title>Draft genome sequences of novel Actinobacteria.</title>
        <authorList>
            <person name="Sahin N."/>
            <person name="Ay H."/>
            <person name="Saygin H."/>
        </authorList>
    </citation>
    <scope>NUCLEOTIDE SEQUENCE [LARGE SCALE GENOMIC DNA]</scope>
    <source>
        <strain evidence="2 3">KC201</strain>
    </source>
</reference>
<comment type="caution">
    <text evidence="2">The sequence shown here is derived from an EMBL/GenBank/DDBJ whole genome shotgun (WGS) entry which is preliminary data.</text>
</comment>
<evidence type="ECO:0000313" key="3">
    <source>
        <dbReference type="Proteomes" id="UP000295157"/>
    </source>
</evidence>
<dbReference type="EMBL" id="SMJZ01000419">
    <property type="protein sequence ID" value="TDB92860.1"/>
    <property type="molecule type" value="Genomic_DNA"/>
</dbReference>
<evidence type="ECO:0000256" key="1">
    <source>
        <dbReference type="SAM" id="MobiDB-lite"/>
    </source>
</evidence>
<feature type="region of interest" description="Disordered" evidence="1">
    <location>
        <begin position="1"/>
        <end position="28"/>
    </location>
</feature>
<keyword evidence="3" id="KW-1185">Reference proteome</keyword>
<accession>A0A4R4MBF2</accession>
<dbReference type="RefSeq" id="WP_132342176.1">
    <property type="nucleotide sequence ID" value="NZ_SMJZ01000419.1"/>
</dbReference>
<name>A0A4R4MBF2_9ACTN</name>
<dbReference type="OrthoDB" id="3532930at2"/>
<evidence type="ECO:0000313" key="2">
    <source>
        <dbReference type="EMBL" id="TDB92860.1"/>
    </source>
</evidence>
<dbReference type="Proteomes" id="UP000295157">
    <property type="component" value="Unassembled WGS sequence"/>
</dbReference>
<gene>
    <name evidence="2" type="ORF">E1267_43660</name>
</gene>
<organism evidence="2 3">
    <name type="scientific">Nonomuraea longispora</name>
    <dbReference type="NCBI Taxonomy" id="1848320"/>
    <lineage>
        <taxon>Bacteria</taxon>
        <taxon>Bacillati</taxon>
        <taxon>Actinomycetota</taxon>
        <taxon>Actinomycetes</taxon>
        <taxon>Streptosporangiales</taxon>
        <taxon>Streptosporangiaceae</taxon>
        <taxon>Nonomuraea</taxon>
    </lineage>
</organism>